<organism evidence="1 2">
    <name type="scientific">Callosobruchus maculatus</name>
    <name type="common">Southern cowpea weevil</name>
    <name type="synonym">Pulse bruchid</name>
    <dbReference type="NCBI Taxonomy" id="64391"/>
    <lineage>
        <taxon>Eukaryota</taxon>
        <taxon>Metazoa</taxon>
        <taxon>Ecdysozoa</taxon>
        <taxon>Arthropoda</taxon>
        <taxon>Hexapoda</taxon>
        <taxon>Insecta</taxon>
        <taxon>Pterygota</taxon>
        <taxon>Neoptera</taxon>
        <taxon>Endopterygota</taxon>
        <taxon>Coleoptera</taxon>
        <taxon>Polyphaga</taxon>
        <taxon>Cucujiformia</taxon>
        <taxon>Chrysomeloidea</taxon>
        <taxon>Chrysomelidae</taxon>
        <taxon>Bruchinae</taxon>
        <taxon>Bruchini</taxon>
        <taxon>Callosobruchus</taxon>
    </lineage>
</organism>
<evidence type="ECO:0000313" key="1">
    <source>
        <dbReference type="EMBL" id="VEN53880.1"/>
    </source>
</evidence>
<proteinExistence type="predicted"/>
<reference evidence="1 2" key="1">
    <citation type="submission" date="2019-01" db="EMBL/GenBank/DDBJ databases">
        <authorList>
            <person name="Sayadi A."/>
        </authorList>
    </citation>
    <scope>NUCLEOTIDE SEQUENCE [LARGE SCALE GENOMIC DNA]</scope>
</reference>
<dbReference type="Proteomes" id="UP000410492">
    <property type="component" value="Unassembled WGS sequence"/>
</dbReference>
<name>A0A653D162_CALMS</name>
<protein>
    <submittedName>
        <fullName evidence="1">Uncharacterized protein</fullName>
    </submittedName>
</protein>
<sequence>MQRYNQYKRILCMKNDIEVSSISVETLLQSRLHVVKNCQTHLWWNTINFFPYFLFSIRAQS</sequence>
<evidence type="ECO:0000313" key="2">
    <source>
        <dbReference type="Proteomes" id="UP000410492"/>
    </source>
</evidence>
<gene>
    <name evidence="1" type="ORF">CALMAC_LOCUS13545</name>
</gene>
<dbReference type="EMBL" id="CAACVG010009694">
    <property type="protein sequence ID" value="VEN53880.1"/>
    <property type="molecule type" value="Genomic_DNA"/>
</dbReference>
<keyword evidence="2" id="KW-1185">Reference proteome</keyword>
<accession>A0A653D162</accession>
<dbReference type="AlphaFoldDB" id="A0A653D162"/>